<evidence type="ECO:0000313" key="1">
    <source>
        <dbReference type="EMBL" id="KAF2029303.1"/>
    </source>
</evidence>
<protein>
    <submittedName>
        <fullName evidence="1">Uncharacterized protein</fullName>
    </submittedName>
</protein>
<dbReference type="EMBL" id="ML978202">
    <property type="protein sequence ID" value="KAF2029303.1"/>
    <property type="molecule type" value="Genomic_DNA"/>
</dbReference>
<dbReference type="OrthoDB" id="3798225at2759"/>
<keyword evidence="2" id="KW-1185">Reference proteome</keyword>
<dbReference type="AlphaFoldDB" id="A0A9P4H715"/>
<proteinExistence type="predicted"/>
<reference evidence="1" key="1">
    <citation type="journal article" date="2020" name="Stud. Mycol.">
        <title>101 Dothideomycetes genomes: a test case for predicting lifestyles and emergence of pathogens.</title>
        <authorList>
            <person name="Haridas S."/>
            <person name="Albert R."/>
            <person name="Binder M."/>
            <person name="Bloem J."/>
            <person name="Labutti K."/>
            <person name="Salamov A."/>
            <person name="Andreopoulos B."/>
            <person name="Baker S."/>
            <person name="Barry K."/>
            <person name="Bills G."/>
            <person name="Bluhm B."/>
            <person name="Cannon C."/>
            <person name="Castanera R."/>
            <person name="Culley D."/>
            <person name="Daum C."/>
            <person name="Ezra D."/>
            <person name="Gonzalez J."/>
            <person name="Henrissat B."/>
            <person name="Kuo A."/>
            <person name="Liang C."/>
            <person name="Lipzen A."/>
            <person name="Lutzoni F."/>
            <person name="Magnuson J."/>
            <person name="Mondo S."/>
            <person name="Nolan M."/>
            <person name="Ohm R."/>
            <person name="Pangilinan J."/>
            <person name="Park H.-J."/>
            <person name="Ramirez L."/>
            <person name="Alfaro M."/>
            <person name="Sun H."/>
            <person name="Tritt A."/>
            <person name="Yoshinaga Y."/>
            <person name="Zwiers L.-H."/>
            <person name="Turgeon B."/>
            <person name="Goodwin S."/>
            <person name="Spatafora J."/>
            <person name="Crous P."/>
            <person name="Grigoriev I."/>
        </authorList>
    </citation>
    <scope>NUCLEOTIDE SEQUENCE</scope>
    <source>
        <strain evidence="1">CBS 110217</strain>
    </source>
</reference>
<name>A0A9P4H715_9PLEO</name>
<sequence length="236" mass="27184">MVVNRPSLTQREVLKSEIAERVKHIGPHRCFSGLIDDDSQVILPPPIYHRRDPSCDFRQAHSKEVARYPYNYWGVILDRSHRPSDLPFFPAHFLPFAQRTFSNCGLHRRFSFGVTRGNNEVYEPKKLHHWNLDGSSPNGVLDLEDHDDLGLFKKYAARDFNSNARLTESNMCLQMEYASIHDPGYLTINQTGVHGWFHDEIIDVGFDMLEQILDTKKHKIALLNVTAATDLFKTGH</sequence>
<organism evidence="1 2">
    <name type="scientific">Setomelanomma holmii</name>
    <dbReference type="NCBI Taxonomy" id="210430"/>
    <lineage>
        <taxon>Eukaryota</taxon>
        <taxon>Fungi</taxon>
        <taxon>Dikarya</taxon>
        <taxon>Ascomycota</taxon>
        <taxon>Pezizomycotina</taxon>
        <taxon>Dothideomycetes</taxon>
        <taxon>Pleosporomycetidae</taxon>
        <taxon>Pleosporales</taxon>
        <taxon>Pleosporineae</taxon>
        <taxon>Phaeosphaeriaceae</taxon>
        <taxon>Setomelanomma</taxon>
    </lineage>
</organism>
<comment type="caution">
    <text evidence="1">The sequence shown here is derived from an EMBL/GenBank/DDBJ whole genome shotgun (WGS) entry which is preliminary data.</text>
</comment>
<accession>A0A9P4H715</accession>
<gene>
    <name evidence="1" type="ORF">EK21DRAFT_113034</name>
</gene>
<evidence type="ECO:0000313" key="2">
    <source>
        <dbReference type="Proteomes" id="UP000799777"/>
    </source>
</evidence>
<dbReference type="Proteomes" id="UP000799777">
    <property type="component" value="Unassembled WGS sequence"/>
</dbReference>